<evidence type="ECO:0000256" key="3">
    <source>
        <dbReference type="SAM" id="Phobius"/>
    </source>
</evidence>
<dbReference type="InterPro" id="IPR003660">
    <property type="entry name" value="HAMP_dom"/>
</dbReference>
<evidence type="ECO:0000259" key="4">
    <source>
        <dbReference type="Pfam" id="PF00672"/>
    </source>
</evidence>
<evidence type="ECO:0000256" key="1">
    <source>
        <dbReference type="ARBA" id="ARBA00022692"/>
    </source>
</evidence>
<proteinExistence type="predicted"/>
<keyword evidence="1 3" id="KW-0812">Transmembrane</keyword>
<keyword evidence="3" id="KW-0472">Membrane</keyword>
<feature type="transmembrane region" description="Helical" evidence="3">
    <location>
        <begin position="605"/>
        <end position="626"/>
    </location>
</feature>
<dbReference type="Gene3D" id="3.30.450.20">
    <property type="entry name" value="PAS domain"/>
    <property type="match status" value="1"/>
</dbReference>
<accession>A0ABV6MQF1</accession>
<evidence type="ECO:0000313" key="5">
    <source>
        <dbReference type="EMBL" id="MFC0542115.1"/>
    </source>
</evidence>
<dbReference type="CDD" id="cd06225">
    <property type="entry name" value="HAMP"/>
    <property type="match status" value="1"/>
</dbReference>
<dbReference type="Gene3D" id="6.10.340.10">
    <property type="match status" value="1"/>
</dbReference>
<feature type="transmembrane region" description="Helical" evidence="3">
    <location>
        <begin position="348"/>
        <end position="373"/>
    </location>
</feature>
<organism evidence="5 6">
    <name type="scientific">Kutzneria chonburiensis</name>
    <dbReference type="NCBI Taxonomy" id="1483604"/>
    <lineage>
        <taxon>Bacteria</taxon>
        <taxon>Bacillati</taxon>
        <taxon>Actinomycetota</taxon>
        <taxon>Actinomycetes</taxon>
        <taxon>Pseudonocardiales</taxon>
        <taxon>Pseudonocardiaceae</taxon>
        <taxon>Kutzneria</taxon>
    </lineage>
</organism>
<feature type="transmembrane region" description="Helical" evidence="3">
    <location>
        <begin position="21"/>
        <end position="45"/>
    </location>
</feature>
<feature type="transmembrane region" description="Helical" evidence="3">
    <location>
        <begin position="286"/>
        <end position="305"/>
    </location>
</feature>
<gene>
    <name evidence="5" type="ORF">ACFFH7_11530</name>
</gene>
<dbReference type="Proteomes" id="UP001589810">
    <property type="component" value="Unassembled WGS sequence"/>
</dbReference>
<evidence type="ECO:0000313" key="6">
    <source>
        <dbReference type="Proteomes" id="UP001589810"/>
    </source>
</evidence>
<dbReference type="EMBL" id="JBHLUD010000003">
    <property type="protein sequence ID" value="MFC0542115.1"/>
    <property type="molecule type" value="Genomic_DNA"/>
</dbReference>
<dbReference type="Pfam" id="PF00672">
    <property type="entry name" value="HAMP"/>
    <property type="match status" value="1"/>
</dbReference>
<comment type="caution">
    <text evidence="5">The sequence shown here is derived from an EMBL/GenBank/DDBJ whole genome shotgun (WGS) entry which is preliminary data.</text>
</comment>
<sequence>MPARTGAETPVENGFPDGVRAPLAVVAAALALLVGCCLVVVPAIGASDGAHVLARSQQRLVDDLAHSTADSLGEVAVALSTAVKLYSINPDRTPADALASFARSCQQARGLVLLSKGSSKPLARLGEPVPAGSFSGRNIDRITVRVVRDPAGPTVVLTAAPVTGTDWIVVVSTAIQVPAKLPITDFAAAILLTTADGRVVHARGTPDPSTRGLITSGSAAAADGGGVQVGDVGSGPVVNDTRTTPLAVYAPVKTGTPAVPVGLNVLLVAVAPEGVGATVPASTERAIMLAVLVALAAALAGFGFVRPIRRLRTRALAGLPAGRYRLREAERVAAALDGRPRSTRRLSAPAWVVVLIAALLPLSWAATVGTIAWQTTPTVPDVVVQGQRALAATAAQALRQQLSASLTTLQAFTARVGKDVPALKPALADLVSQNPRYRSVYVTDAAGAVQLGAGRPALRTEEPPPPGSGLHQQNTAGRVPVLFASTPLPDGTHTLVGELDVAKLSSVLRRTAGSARLVDSGLRTLAAADGYRAFDVLDAAPLRQAVADALGGSARPGIAEIDGRQYVIASVSLAGTPHTDPLRWTVVLQQLVTELPLPDNGVRNFWLFAAMAGGAAGLLLLGWYLLCFAGPLRRLAATADRFSGGDLKTVIYPERLNEIGTLAQCLDARRRATPVDEPLPALV</sequence>
<keyword evidence="2 3" id="KW-1133">Transmembrane helix</keyword>
<dbReference type="RefSeq" id="WP_379793951.1">
    <property type="nucleotide sequence ID" value="NZ_JBHLUD010000003.1"/>
</dbReference>
<name>A0ABV6MQF1_9PSEU</name>
<evidence type="ECO:0000256" key="2">
    <source>
        <dbReference type="ARBA" id="ARBA00022989"/>
    </source>
</evidence>
<protein>
    <submittedName>
        <fullName evidence="5">HAMP domain-containing protein</fullName>
    </submittedName>
</protein>
<reference evidence="5 6" key="1">
    <citation type="submission" date="2024-09" db="EMBL/GenBank/DDBJ databases">
        <authorList>
            <person name="Sun Q."/>
            <person name="Mori K."/>
        </authorList>
    </citation>
    <scope>NUCLEOTIDE SEQUENCE [LARGE SCALE GENOMIC DNA]</scope>
    <source>
        <strain evidence="5 6">TBRC 1432</strain>
    </source>
</reference>
<keyword evidence="6" id="KW-1185">Reference proteome</keyword>
<feature type="domain" description="HAMP" evidence="4">
    <location>
        <begin position="630"/>
        <end position="664"/>
    </location>
</feature>